<dbReference type="PANTHER" id="PTHR42949:SF3">
    <property type="entry name" value="ANAEROBIC GLYCEROL-3-PHOSPHATE DEHYDROGENASE SUBUNIT B"/>
    <property type="match status" value="1"/>
</dbReference>
<dbReference type="Gene3D" id="3.50.50.60">
    <property type="entry name" value="FAD/NAD(P)-binding domain"/>
    <property type="match status" value="2"/>
</dbReference>
<dbReference type="GO" id="GO:0016491">
    <property type="term" value="F:oxidoreductase activity"/>
    <property type="evidence" value="ECO:0007669"/>
    <property type="project" value="UniProtKB-KW"/>
</dbReference>
<dbReference type="AlphaFoldDB" id="A0A1M5YCF8"/>
<dbReference type="PRINTS" id="PR00469">
    <property type="entry name" value="PNDRDTASEII"/>
</dbReference>
<dbReference type="InterPro" id="IPR036188">
    <property type="entry name" value="FAD/NAD-bd_sf"/>
</dbReference>
<gene>
    <name evidence="3" type="ORF">SAMN02745180_02123</name>
</gene>
<dbReference type="RefSeq" id="WP_072744769.1">
    <property type="nucleotide sequence ID" value="NZ_FQXR01000010.1"/>
</dbReference>
<name>A0A1M5YCF8_9FIRM</name>
<dbReference type="Proteomes" id="UP000184389">
    <property type="component" value="Unassembled WGS sequence"/>
</dbReference>
<feature type="domain" description="FAD/NAD(P)-binding" evidence="2">
    <location>
        <begin position="7"/>
        <end position="305"/>
    </location>
</feature>
<dbReference type="OrthoDB" id="9806179at2"/>
<keyword evidence="4" id="KW-1185">Reference proteome</keyword>
<organism evidence="3 4">
    <name type="scientific">Sporanaerobacter acetigenes DSM 13106</name>
    <dbReference type="NCBI Taxonomy" id="1123281"/>
    <lineage>
        <taxon>Bacteria</taxon>
        <taxon>Bacillati</taxon>
        <taxon>Bacillota</taxon>
        <taxon>Tissierellia</taxon>
        <taxon>Tissierellales</taxon>
        <taxon>Sporanaerobacteraceae</taxon>
        <taxon>Sporanaerobacter</taxon>
    </lineage>
</organism>
<keyword evidence="1" id="KW-0560">Oxidoreductase</keyword>
<evidence type="ECO:0000256" key="1">
    <source>
        <dbReference type="ARBA" id="ARBA00023002"/>
    </source>
</evidence>
<dbReference type="EMBL" id="FQXR01000010">
    <property type="protein sequence ID" value="SHI09761.1"/>
    <property type="molecule type" value="Genomic_DNA"/>
</dbReference>
<dbReference type="STRING" id="1123281.SAMN02745180_02123"/>
<dbReference type="PRINTS" id="PR00368">
    <property type="entry name" value="FADPNR"/>
</dbReference>
<dbReference type="PANTHER" id="PTHR42949">
    <property type="entry name" value="ANAEROBIC GLYCEROL-3-PHOSPHATE DEHYDROGENASE SUBUNIT B"/>
    <property type="match status" value="1"/>
</dbReference>
<accession>A0A1M5YCF8</accession>
<reference evidence="3 4" key="1">
    <citation type="submission" date="2016-11" db="EMBL/GenBank/DDBJ databases">
        <authorList>
            <person name="Jaros S."/>
            <person name="Januszkiewicz K."/>
            <person name="Wedrychowicz H."/>
        </authorList>
    </citation>
    <scope>NUCLEOTIDE SEQUENCE [LARGE SCALE GENOMIC DNA]</scope>
    <source>
        <strain evidence="3 4">DSM 13106</strain>
    </source>
</reference>
<evidence type="ECO:0000259" key="2">
    <source>
        <dbReference type="Pfam" id="PF07992"/>
    </source>
</evidence>
<evidence type="ECO:0000313" key="4">
    <source>
        <dbReference type="Proteomes" id="UP000184389"/>
    </source>
</evidence>
<sequence>MKTIHRDVVVIGGGPAGLAAALEAKRQGIENVMILERNDELGGILEQCIHDGFGLHRFKRQMSGPQYAQHFIDEIEKTDIDVKLNTMVLDISEDKIIHAVNKEDGVIKVETKAIILAMGCRERTKNQVFIWGTRPSGVLTAGAVQRYMNVEGLLPGKKAVILGSGDIGLIMARRMTWEGIEVEGVYEVMANPGGLNRNIAQCLNDYNIPLHLSTTVVEIHGNERIEGVTVAQVDKNLEPIKGTERYIDCDLLVLSVGLIPENELSRKANVKISQVTKGPELDSYMMTNIPGIFAAGNVVAVFDLVDYVSETGELAARGALNYIKGKKASEMPIEITAGENISLVVPSKLNLEDLEEKVSLYMRTKKVIPKCTVNVYLNKVLIYSEKRRIVRPAEMVVVKFDSEKFKDYENKGQIVVEIVEEGK</sequence>
<dbReference type="InterPro" id="IPR051691">
    <property type="entry name" value="Metab_Enz_Cyan_OpOx_G3PDH"/>
</dbReference>
<dbReference type="SUPFAM" id="SSF51905">
    <property type="entry name" value="FAD/NAD(P)-binding domain"/>
    <property type="match status" value="1"/>
</dbReference>
<proteinExistence type="predicted"/>
<dbReference type="Pfam" id="PF07992">
    <property type="entry name" value="Pyr_redox_2"/>
    <property type="match status" value="1"/>
</dbReference>
<protein>
    <submittedName>
        <fullName evidence="3">Thioredoxin reductase</fullName>
    </submittedName>
</protein>
<dbReference type="InterPro" id="IPR023753">
    <property type="entry name" value="FAD/NAD-binding_dom"/>
</dbReference>
<evidence type="ECO:0000313" key="3">
    <source>
        <dbReference type="EMBL" id="SHI09761.1"/>
    </source>
</evidence>